<accession>G4XWY0</accession>
<dbReference type="PRINTS" id="PR00838">
    <property type="entry name" value="V5ALLERGEN"/>
</dbReference>
<keyword evidence="2" id="KW-0732">Signal</keyword>
<feature type="compositionally biased region" description="Polar residues" evidence="1">
    <location>
        <begin position="326"/>
        <end position="338"/>
    </location>
</feature>
<organism evidence="4">
    <name type="scientific">Heligmosomoides polygyrus bakeri</name>
    <name type="common">Parasitic nematode worm</name>
    <name type="synonym">Heligmosomoides bakeri</name>
    <dbReference type="NCBI Taxonomy" id="375939"/>
    <lineage>
        <taxon>Eukaryota</taxon>
        <taxon>Metazoa</taxon>
        <taxon>Ecdysozoa</taxon>
        <taxon>Nematoda</taxon>
        <taxon>Chromadorea</taxon>
        <taxon>Rhabditida</taxon>
        <taxon>Rhabditina</taxon>
        <taxon>Rhabditomorpha</taxon>
        <taxon>Strongyloidea</taxon>
        <taxon>Heligmosomidae</taxon>
        <taxon>Heligmosomoides</taxon>
    </lineage>
</organism>
<feature type="region of interest" description="Disordered" evidence="1">
    <location>
        <begin position="318"/>
        <end position="341"/>
    </location>
</feature>
<dbReference type="InterPro" id="IPR001283">
    <property type="entry name" value="CRISP-related"/>
</dbReference>
<reference evidence="4" key="1">
    <citation type="submission" date="2011-05" db="EMBL/GenBank/DDBJ databases">
        <title>Heligmosomoides polygyrus as a model for gastrointestinal nematode infections : Proteomic analysis reveals dominance of venom allergen homologues among adult excretory-secretory (HES) products.</title>
        <authorList>
            <person name="Hewitson J.P."/>
            <person name="Harcus Y."/>
            <person name="Maizels R.M."/>
        </authorList>
    </citation>
    <scope>NUCLEOTIDE SEQUENCE</scope>
</reference>
<feature type="domain" description="SCP" evidence="3">
    <location>
        <begin position="265"/>
        <end position="424"/>
    </location>
</feature>
<sequence length="453" mass="48558">MSCSPLFAALLLLSTIVSFCSGDGYDTPFGCSSTTITDDDRSSALDSMNNIRQDVANGRGLDVNLQALPAAKNMYKLLWSCSLEDQAETLAKQCSSSAPSVQSGQGYNYVLGSSNLEAQVYQWTTQIEYNKLANPSDGSAAVKEYSNIIQAKTTQVGCAQATCSGNMAIMCIFNQPNVVAGTQIYEQGTACTASTDCTTYADATCEDGLCVLPVPVSTETTAAGATGTATTVSAPTTTATGPTTNANPRPELNQWCPANGDMLDRIRTIALDAHNYRRSRLALGLVPKNNGNLLPAASNMRKLRYDCDLEKTAAEQAKQCQGRELNPTSQGGTQQNGNWMPVTASVPYRTEAMRESVKTWWRQVKLVNGIGMAVTFKTHHLQSSIRWFTRMAWATTERLGCGVIKCGYNFSTICLYQPGGNIVGSVVYVKGTSCNCPAGYTCSVSEQLCVANN</sequence>
<dbReference type="SMART" id="SM00198">
    <property type="entry name" value="SCP"/>
    <property type="match status" value="2"/>
</dbReference>
<dbReference type="InterPro" id="IPR014044">
    <property type="entry name" value="CAP_dom"/>
</dbReference>
<dbReference type="EMBL" id="JF914919">
    <property type="protein sequence ID" value="AEP82928.1"/>
    <property type="molecule type" value="Genomic_DNA"/>
</dbReference>
<dbReference type="SUPFAM" id="SSF55797">
    <property type="entry name" value="PR-1-like"/>
    <property type="match status" value="2"/>
</dbReference>
<feature type="compositionally biased region" description="Low complexity" evidence="1">
    <location>
        <begin position="229"/>
        <end position="247"/>
    </location>
</feature>
<proteinExistence type="predicted"/>
<dbReference type="AlphaFoldDB" id="G4XWY0"/>
<dbReference type="CDD" id="cd05380">
    <property type="entry name" value="CAP_euk"/>
    <property type="match status" value="2"/>
</dbReference>
<feature type="chain" id="PRO_5003470985" evidence="2">
    <location>
        <begin position="23"/>
        <end position="453"/>
    </location>
</feature>
<feature type="signal peptide" evidence="2">
    <location>
        <begin position="1"/>
        <end position="22"/>
    </location>
</feature>
<evidence type="ECO:0000259" key="3">
    <source>
        <dbReference type="SMART" id="SM00198"/>
    </source>
</evidence>
<dbReference type="InterPro" id="IPR002413">
    <property type="entry name" value="V5_allergen-like"/>
</dbReference>
<feature type="domain" description="SCP" evidence="3">
    <location>
        <begin position="39"/>
        <end position="180"/>
    </location>
</feature>
<feature type="region of interest" description="Disordered" evidence="1">
    <location>
        <begin position="229"/>
        <end position="253"/>
    </location>
</feature>
<dbReference type="Pfam" id="PF00188">
    <property type="entry name" value="CAP"/>
    <property type="match status" value="2"/>
</dbReference>
<evidence type="ECO:0000313" key="4">
    <source>
        <dbReference type="EMBL" id="AEP82928.1"/>
    </source>
</evidence>
<protein>
    <submittedName>
        <fullName evidence="4">Venom allergen/ancylostoma secreted protein-like 12</fullName>
    </submittedName>
</protein>
<evidence type="ECO:0000256" key="1">
    <source>
        <dbReference type="SAM" id="MobiDB-lite"/>
    </source>
</evidence>
<dbReference type="PANTHER" id="PTHR10334">
    <property type="entry name" value="CYSTEINE-RICH SECRETORY PROTEIN-RELATED"/>
    <property type="match status" value="1"/>
</dbReference>
<evidence type="ECO:0000256" key="2">
    <source>
        <dbReference type="SAM" id="SignalP"/>
    </source>
</evidence>
<dbReference type="PRINTS" id="PR00837">
    <property type="entry name" value="V5TPXLIKE"/>
</dbReference>
<dbReference type="InterPro" id="IPR035940">
    <property type="entry name" value="CAP_sf"/>
</dbReference>
<name>G4XWY0_HELBE</name>
<dbReference type="Gene3D" id="3.40.33.10">
    <property type="entry name" value="CAP"/>
    <property type="match status" value="2"/>
</dbReference>